<sequence length="201" mass="24328">MLKKLLWGTSRRFANDVTNGVMKERKRREKTRILDKVEMYNKVSNHFYDRLNFIRDVNYLIRIVSEHYIEKNGTEEMNQLFRLMDYFDKQAKDLLSEPPVELSGVPLDIYCKGLTSYSEVVGNIELWVFKKTHMKINEDYLNEVIDDEDYKKELDHLFDRYPSVSVDYIDNIYLWDIEEEMEKSYEEFIRCGERVLEILEF</sequence>
<keyword evidence="2" id="KW-1185">Reference proteome</keyword>
<organism evidence="1 2">
    <name type="scientific">Oceanobacillus zhaokaii</name>
    <dbReference type="NCBI Taxonomy" id="2052660"/>
    <lineage>
        <taxon>Bacteria</taxon>
        <taxon>Bacillati</taxon>
        <taxon>Bacillota</taxon>
        <taxon>Bacilli</taxon>
        <taxon>Bacillales</taxon>
        <taxon>Bacillaceae</taxon>
        <taxon>Oceanobacillus</taxon>
    </lineage>
</organism>
<dbReference type="AlphaFoldDB" id="A0A345PDZ8"/>
<dbReference type="KEGG" id="ocn:CUC15_04280"/>
<dbReference type="Proteomes" id="UP000253908">
    <property type="component" value="Chromosome"/>
</dbReference>
<evidence type="ECO:0000313" key="1">
    <source>
        <dbReference type="EMBL" id="AXI08228.1"/>
    </source>
</evidence>
<accession>A0A345PDZ8</accession>
<proteinExistence type="predicted"/>
<evidence type="ECO:0000313" key="2">
    <source>
        <dbReference type="Proteomes" id="UP000253908"/>
    </source>
</evidence>
<reference evidence="2" key="1">
    <citation type="submission" date="2017-11" db="EMBL/GenBank/DDBJ databases">
        <authorList>
            <person name="Zhu W."/>
        </authorList>
    </citation>
    <scope>NUCLEOTIDE SEQUENCE [LARGE SCALE GENOMIC DNA]</scope>
    <source>
        <strain evidence="2">160</strain>
    </source>
</reference>
<dbReference type="RefSeq" id="WP_114915521.1">
    <property type="nucleotide sequence ID" value="NZ_CP024848.1"/>
</dbReference>
<name>A0A345PDZ8_9BACI</name>
<dbReference type="EMBL" id="CP024848">
    <property type="protein sequence ID" value="AXI08228.1"/>
    <property type="molecule type" value="Genomic_DNA"/>
</dbReference>
<gene>
    <name evidence="1" type="ORF">CUC15_04280</name>
</gene>
<protein>
    <submittedName>
        <fullName evidence="1">Uncharacterized protein</fullName>
    </submittedName>
</protein>